<dbReference type="Pfam" id="PF13875">
    <property type="entry name" value="DUF4202"/>
    <property type="match status" value="1"/>
</dbReference>
<dbReference type="Proteomes" id="UP000194280">
    <property type="component" value="Unassembled WGS sequence"/>
</dbReference>
<accession>A0A1Z5TFG0</accession>
<dbReference type="PROSITE" id="PS00061">
    <property type="entry name" value="ADH_SHORT"/>
    <property type="match status" value="1"/>
</dbReference>
<dbReference type="SUPFAM" id="SSF51735">
    <property type="entry name" value="NAD(P)-binding Rossmann-fold domains"/>
    <property type="match status" value="1"/>
</dbReference>
<dbReference type="PANTHER" id="PTHR41729:SF1">
    <property type="entry name" value="GLUTAMYL-TRNA SYNTHETASE"/>
    <property type="match status" value="1"/>
</dbReference>
<dbReference type="VEuPathDB" id="FungiDB:BTJ68_06054"/>
<proteinExistence type="predicted"/>
<keyword evidence="3" id="KW-1185">Reference proteome</keyword>
<dbReference type="InterPro" id="IPR025255">
    <property type="entry name" value="DUF4202"/>
</dbReference>
<organism evidence="2 3">
    <name type="scientific">Hortaea werneckii EXF-2000</name>
    <dbReference type="NCBI Taxonomy" id="1157616"/>
    <lineage>
        <taxon>Eukaryota</taxon>
        <taxon>Fungi</taxon>
        <taxon>Dikarya</taxon>
        <taxon>Ascomycota</taxon>
        <taxon>Pezizomycotina</taxon>
        <taxon>Dothideomycetes</taxon>
        <taxon>Dothideomycetidae</taxon>
        <taxon>Mycosphaerellales</taxon>
        <taxon>Teratosphaeriaceae</taxon>
        <taxon>Hortaea</taxon>
    </lineage>
</organism>
<comment type="caution">
    <text evidence="2">The sequence shown here is derived from an EMBL/GenBank/DDBJ whole genome shotgun (WGS) entry which is preliminary data.</text>
</comment>
<dbReference type="OrthoDB" id="417697at2759"/>
<dbReference type="Gene3D" id="3.40.50.720">
    <property type="entry name" value="NAD(P)-binding Rossmann-like Domain"/>
    <property type="match status" value="1"/>
</dbReference>
<reference evidence="2 3" key="1">
    <citation type="submission" date="2017-01" db="EMBL/GenBank/DDBJ databases">
        <title>The recent genome duplication of the halophilic yeast Hortaea werneckii: insights from long-read sequencing.</title>
        <authorList>
            <person name="Sinha S."/>
            <person name="Flibotte S."/>
            <person name="Neira M."/>
            <person name="Lenassi M."/>
            <person name="Gostincar C."/>
            <person name="Stajich J.E."/>
            <person name="Nislow C.E."/>
        </authorList>
    </citation>
    <scope>NUCLEOTIDE SEQUENCE [LARGE SCALE GENOMIC DNA]</scope>
    <source>
        <strain evidence="2 3">EXF-2000</strain>
    </source>
</reference>
<dbReference type="STRING" id="1157616.A0A1Z5TFG0"/>
<keyword evidence="1" id="KW-0521">NADP</keyword>
<dbReference type="InterPro" id="IPR036291">
    <property type="entry name" value="NAD(P)-bd_dom_sf"/>
</dbReference>
<name>A0A1Z5TFG0_HORWE</name>
<dbReference type="PANTHER" id="PTHR41729">
    <property type="entry name" value="GLUTAMYL-TRNA SYNTHETASE"/>
    <property type="match status" value="1"/>
</dbReference>
<protein>
    <submittedName>
        <fullName evidence="2">Uncharacterized protein</fullName>
    </submittedName>
</protein>
<dbReference type="InterPro" id="IPR020904">
    <property type="entry name" value="Sc_DH/Rdtase_CS"/>
</dbReference>
<dbReference type="Pfam" id="PF00106">
    <property type="entry name" value="adh_short"/>
    <property type="match status" value="1"/>
</dbReference>
<dbReference type="InParanoid" id="A0A1Z5TFG0"/>
<dbReference type="AlphaFoldDB" id="A0A1Z5TFG0"/>
<evidence type="ECO:0000256" key="1">
    <source>
        <dbReference type="ARBA" id="ARBA00022857"/>
    </source>
</evidence>
<dbReference type="EMBL" id="MUNK01000054">
    <property type="protein sequence ID" value="OTA34744.1"/>
    <property type="molecule type" value="Genomic_DNA"/>
</dbReference>
<dbReference type="InterPro" id="IPR002347">
    <property type="entry name" value="SDR_fam"/>
</dbReference>
<evidence type="ECO:0000313" key="2">
    <source>
        <dbReference type="EMBL" id="OTA34744.1"/>
    </source>
</evidence>
<gene>
    <name evidence="2" type="ORF">BTJ68_06054</name>
</gene>
<sequence>MSGAEADVNIGWKGLFSLQGKVAVVTGGSRGLGLNAASGLLQAGCSQIFITSRKAPACEEAVAALNKLAQSSGLSGKAISIPADLAKSSEIERLVKEVQKHTDHVDILLANAGASWGAPFDEHPESAFEKVMDLNVKSVFVCTQKYIRPLLRKRATLEDPSRIVITASIAGIGIGTLGPNATFGYSASKAAALHLARNLAGELGPQHILTTAICPGFFPTKMANGLMELTGGAQALADANPNKRLGVPEDIAGTILAGFFSEYDTFNMADRYSQAREKIYSGHDEDPNKHTTADGQEVPYETHYARKMESYLEKRAPAASQVLRLAVCGQHFRRWEVPRQDFAMNKIGYHSWRTHLKKRQAQQVSDILKGCGYGDADVSRCIALIEKEGLKQGEEEVQVLEDVACLVFLDDQFDEFKDKHDEDKIVTILKKTWVKMSKDGQDLALQIPMTDECKALVQKALAS</sequence>
<evidence type="ECO:0000313" key="3">
    <source>
        <dbReference type="Proteomes" id="UP000194280"/>
    </source>
</evidence>
<dbReference type="PRINTS" id="PR00081">
    <property type="entry name" value="GDHRDH"/>
</dbReference>